<reference evidence="2" key="1">
    <citation type="submission" date="2015-04" db="UniProtKB">
        <authorList>
            <consortium name="EnsemblPlants"/>
        </authorList>
    </citation>
    <scope>IDENTIFICATION</scope>
</reference>
<sequence length="87" mass="9334">MRFSWPSSPTQPQAPNKNKREASRKGSRRPPASLPAASPAARSLRVLPAGLPPPLPAAASSQPDWEEASIKQFDGASVIQWHGLLVK</sequence>
<feature type="region of interest" description="Disordered" evidence="1">
    <location>
        <begin position="1"/>
        <end position="66"/>
    </location>
</feature>
<proteinExistence type="predicted"/>
<evidence type="ECO:0000313" key="2">
    <source>
        <dbReference type="EnsemblPlants" id="OPUNC07G21450.1"/>
    </source>
</evidence>
<accession>A0A0E0LNK4</accession>
<name>A0A0E0LNK4_ORYPU</name>
<dbReference type="EnsemblPlants" id="OPUNC07G21450.1">
    <property type="protein sequence ID" value="OPUNC07G21450.1"/>
    <property type="gene ID" value="OPUNC07G21450"/>
</dbReference>
<feature type="compositionally biased region" description="Low complexity" evidence="1">
    <location>
        <begin position="29"/>
        <end position="49"/>
    </location>
</feature>
<dbReference type="HOGENOM" id="CLU_2487313_0_0_1"/>
<dbReference type="AlphaFoldDB" id="A0A0E0LNK4"/>
<feature type="compositionally biased region" description="Polar residues" evidence="1">
    <location>
        <begin position="1"/>
        <end position="16"/>
    </location>
</feature>
<reference evidence="2" key="2">
    <citation type="submission" date="2018-05" db="EMBL/GenBank/DDBJ databases">
        <title>OpunRS2 (Oryza punctata Reference Sequence Version 2).</title>
        <authorList>
            <person name="Zhang J."/>
            <person name="Kudrna D."/>
            <person name="Lee S."/>
            <person name="Talag J."/>
            <person name="Welchert J."/>
            <person name="Wing R.A."/>
        </authorList>
    </citation>
    <scope>NUCLEOTIDE SEQUENCE [LARGE SCALE GENOMIC DNA]</scope>
</reference>
<evidence type="ECO:0000313" key="3">
    <source>
        <dbReference type="Proteomes" id="UP000026962"/>
    </source>
</evidence>
<keyword evidence="3" id="KW-1185">Reference proteome</keyword>
<dbReference type="Proteomes" id="UP000026962">
    <property type="component" value="Chromosome 7"/>
</dbReference>
<evidence type="ECO:0000256" key="1">
    <source>
        <dbReference type="SAM" id="MobiDB-lite"/>
    </source>
</evidence>
<protein>
    <submittedName>
        <fullName evidence="2">Uncharacterized protein</fullName>
    </submittedName>
</protein>
<dbReference type="Gramene" id="OPUNC07G21450.1">
    <property type="protein sequence ID" value="OPUNC07G21450.1"/>
    <property type="gene ID" value="OPUNC07G21450"/>
</dbReference>
<organism evidence="2">
    <name type="scientific">Oryza punctata</name>
    <name type="common">Red rice</name>
    <dbReference type="NCBI Taxonomy" id="4537"/>
    <lineage>
        <taxon>Eukaryota</taxon>
        <taxon>Viridiplantae</taxon>
        <taxon>Streptophyta</taxon>
        <taxon>Embryophyta</taxon>
        <taxon>Tracheophyta</taxon>
        <taxon>Spermatophyta</taxon>
        <taxon>Magnoliopsida</taxon>
        <taxon>Liliopsida</taxon>
        <taxon>Poales</taxon>
        <taxon>Poaceae</taxon>
        <taxon>BOP clade</taxon>
        <taxon>Oryzoideae</taxon>
        <taxon>Oryzeae</taxon>
        <taxon>Oryzinae</taxon>
        <taxon>Oryza</taxon>
    </lineage>
</organism>